<gene>
    <name evidence="3" type="ORF">ERS007657_00497</name>
    <name evidence="4" type="ORF">ERS007661_02899</name>
    <name evidence="5" type="ORF">ERS007720_03195</name>
    <name evidence="6" type="ORF">ERS007739_05180</name>
</gene>
<name>A0A655JDA1_MYCTX</name>
<evidence type="ECO:0000313" key="8">
    <source>
        <dbReference type="Proteomes" id="UP000039217"/>
    </source>
</evidence>
<evidence type="ECO:0000256" key="1">
    <source>
        <dbReference type="ARBA" id="ARBA00048313"/>
    </source>
</evidence>
<dbReference type="InterPro" id="IPR001252">
    <property type="entry name" value="Malate_DH_AS"/>
</dbReference>
<dbReference type="GO" id="GO:0006108">
    <property type="term" value="P:malate metabolic process"/>
    <property type="evidence" value="ECO:0007669"/>
    <property type="project" value="InterPro"/>
</dbReference>
<dbReference type="PROSITE" id="PS00068">
    <property type="entry name" value="MDH"/>
    <property type="match status" value="1"/>
</dbReference>
<organism evidence="5 9">
    <name type="scientific">Mycobacterium tuberculosis</name>
    <dbReference type="NCBI Taxonomy" id="1773"/>
    <lineage>
        <taxon>Bacteria</taxon>
        <taxon>Bacillati</taxon>
        <taxon>Actinomycetota</taxon>
        <taxon>Actinomycetes</taxon>
        <taxon>Mycobacteriales</taxon>
        <taxon>Mycobacteriaceae</taxon>
        <taxon>Mycobacterium</taxon>
        <taxon>Mycobacterium tuberculosis complex</taxon>
    </lineage>
</organism>
<dbReference type="EMBL" id="CQQC01001131">
    <property type="protein sequence ID" value="CNV66740.1"/>
    <property type="molecule type" value="Genomic_DNA"/>
</dbReference>
<accession>A0A655JDA1</accession>
<dbReference type="Proteomes" id="UP000046680">
    <property type="component" value="Unassembled WGS sequence"/>
</dbReference>
<dbReference type="EMBL" id="CSBK01003852">
    <property type="protein sequence ID" value="CPB30697.1"/>
    <property type="molecule type" value="Genomic_DNA"/>
</dbReference>
<evidence type="ECO:0000313" key="5">
    <source>
        <dbReference type="EMBL" id="COW74428.1"/>
    </source>
</evidence>
<feature type="region of interest" description="Disordered" evidence="2">
    <location>
        <begin position="25"/>
        <end position="46"/>
    </location>
</feature>
<dbReference type="Proteomes" id="UP000039217">
    <property type="component" value="Unassembled WGS sequence"/>
</dbReference>
<sequence>MTRLDITRTAMFINAVERIVMGPVVGRNRGKVSNNASRRATEKPRP</sequence>
<dbReference type="AlphaFoldDB" id="A0A655JDA1"/>
<dbReference type="EMBL" id="CGCX01000110">
    <property type="protein sequence ID" value="CFR67344.1"/>
    <property type="molecule type" value="Genomic_DNA"/>
</dbReference>
<evidence type="ECO:0000256" key="2">
    <source>
        <dbReference type="SAM" id="MobiDB-lite"/>
    </source>
</evidence>
<comment type="catalytic activity">
    <reaction evidence="1">
        <text>(S)-malate + NAD(+) = oxaloacetate + NADH + H(+)</text>
        <dbReference type="Rhea" id="RHEA:21432"/>
        <dbReference type="ChEBI" id="CHEBI:15378"/>
        <dbReference type="ChEBI" id="CHEBI:15589"/>
        <dbReference type="ChEBI" id="CHEBI:16452"/>
        <dbReference type="ChEBI" id="CHEBI:57540"/>
        <dbReference type="ChEBI" id="CHEBI:57945"/>
        <dbReference type="EC" id="1.1.1.37"/>
    </reaction>
</comment>
<evidence type="ECO:0000313" key="7">
    <source>
        <dbReference type="Proteomes" id="UP000039021"/>
    </source>
</evidence>
<protein>
    <submittedName>
        <fullName evidence="5">Uncharacterized protein</fullName>
    </submittedName>
</protein>
<dbReference type="Proteomes" id="UP000039021">
    <property type="component" value="Unassembled WGS sequence"/>
</dbReference>
<reference evidence="7 8" key="1">
    <citation type="submission" date="2015-03" db="EMBL/GenBank/DDBJ databases">
        <authorList>
            <consortium name="Pathogen Informatics"/>
        </authorList>
    </citation>
    <scope>NUCLEOTIDE SEQUENCE [LARGE SCALE GENOMIC DNA]</scope>
    <source>
        <strain evidence="3 10">C09601061</strain>
        <strain evidence="4 8">D00501624</strain>
        <strain evidence="5 9">M09401471</strain>
        <strain evidence="7">N09902308</strain>
    </source>
</reference>
<evidence type="ECO:0000313" key="4">
    <source>
        <dbReference type="EMBL" id="CNV66740.1"/>
    </source>
</evidence>
<evidence type="ECO:0000313" key="6">
    <source>
        <dbReference type="EMBL" id="CPB30697.1"/>
    </source>
</evidence>
<reference evidence="6" key="2">
    <citation type="submission" date="2015-03" db="EMBL/GenBank/DDBJ databases">
        <authorList>
            <consortium name="Pathogen Informatics"/>
            <person name="Murphy D."/>
        </authorList>
    </citation>
    <scope>NUCLEOTIDE SEQUENCE</scope>
    <source>
        <strain evidence="6">N09902308</strain>
    </source>
</reference>
<dbReference type="GO" id="GO:0030060">
    <property type="term" value="F:L-malate dehydrogenase (NAD+) activity"/>
    <property type="evidence" value="ECO:0007669"/>
    <property type="project" value="UniProtKB-EC"/>
</dbReference>
<dbReference type="Proteomes" id="UP000044938">
    <property type="component" value="Unassembled WGS sequence"/>
</dbReference>
<proteinExistence type="predicted"/>
<evidence type="ECO:0000313" key="10">
    <source>
        <dbReference type="Proteomes" id="UP000046680"/>
    </source>
</evidence>
<evidence type="ECO:0000313" key="9">
    <source>
        <dbReference type="Proteomes" id="UP000044938"/>
    </source>
</evidence>
<evidence type="ECO:0000313" key="3">
    <source>
        <dbReference type="EMBL" id="CFR67344.1"/>
    </source>
</evidence>
<dbReference type="EMBL" id="CSAJ01000485">
    <property type="protein sequence ID" value="COW74428.1"/>
    <property type="molecule type" value="Genomic_DNA"/>
</dbReference>